<proteinExistence type="predicted"/>
<name>A0ABS0KWT9_9BACT</name>
<keyword evidence="2" id="KW-1185">Reference proteome</keyword>
<dbReference type="Proteomes" id="UP000601099">
    <property type="component" value="Unassembled WGS sequence"/>
</dbReference>
<evidence type="ECO:0000313" key="2">
    <source>
        <dbReference type="Proteomes" id="UP000601099"/>
    </source>
</evidence>
<dbReference type="RefSeq" id="WP_196953377.1">
    <property type="nucleotide sequence ID" value="NZ_JADWYK010000001.1"/>
</dbReference>
<gene>
    <name evidence="1" type="ORF">I5L79_02210</name>
</gene>
<accession>A0ABS0KWT9</accession>
<evidence type="ECO:0000313" key="1">
    <source>
        <dbReference type="EMBL" id="MBG8552338.1"/>
    </source>
</evidence>
<dbReference type="EMBL" id="JADWYK010000001">
    <property type="protein sequence ID" value="MBG8552338.1"/>
    <property type="molecule type" value="Genomic_DNA"/>
</dbReference>
<reference evidence="1 2" key="1">
    <citation type="submission" date="2020-11" db="EMBL/GenBank/DDBJ databases">
        <title>Hymenobacter sp.</title>
        <authorList>
            <person name="Kim M.K."/>
        </authorList>
    </citation>
    <scope>NUCLEOTIDE SEQUENCE [LARGE SCALE GENOMIC DNA]</scope>
    <source>
        <strain evidence="1 2">BT594</strain>
    </source>
</reference>
<protein>
    <submittedName>
        <fullName evidence="1">Uncharacterized protein</fullName>
    </submittedName>
</protein>
<comment type="caution">
    <text evidence="1">The sequence shown here is derived from an EMBL/GenBank/DDBJ whole genome shotgun (WGS) entry which is preliminary data.</text>
</comment>
<organism evidence="1 2">
    <name type="scientific">Hymenobacter guriensis</name>
    <dbReference type="NCBI Taxonomy" id="2793065"/>
    <lineage>
        <taxon>Bacteria</taxon>
        <taxon>Pseudomonadati</taxon>
        <taxon>Bacteroidota</taxon>
        <taxon>Cytophagia</taxon>
        <taxon>Cytophagales</taxon>
        <taxon>Hymenobacteraceae</taxon>
        <taxon>Hymenobacter</taxon>
    </lineage>
</organism>
<sequence length="87" mass="9689">MNQETLKQAKALDKKIGESNHELSTFQKPGIIIRVYSSDASFDLLTTIGTGDNCEHPDAEAANEFLAKLIARRQAESSKLHEQFNNL</sequence>